<accession>A0A937FXG6</accession>
<dbReference type="PROSITE" id="PS50042">
    <property type="entry name" value="CNMP_BINDING_3"/>
    <property type="match status" value="1"/>
</dbReference>
<reference evidence="2" key="1">
    <citation type="submission" date="2021-01" db="EMBL/GenBank/DDBJ databases">
        <title>Fulvivirga kasyanovii gen. nov., sp nov., a novel member of the phylum Bacteroidetes isolated from seawater in a mussel farm.</title>
        <authorList>
            <person name="Zhao L.-H."/>
            <person name="Wang Z.-J."/>
        </authorList>
    </citation>
    <scope>NUCLEOTIDE SEQUENCE</scope>
    <source>
        <strain evidence="2">29W222</strain>
    </source>
</reference>
<evidence type="ECO:0000259" key="1">
    <source>
        <dbReference type="PROSITE" id="PS50042"/>
    </source>
</evidence>
<dbReference type="AlphaFoldDB" id="A0A937FXG6"/>
<evidence type="ECO:0000313" key="2">
    <source>
        <dbReference type="EMBL" id="MBL6447909.1"/>
    </source>
</evidence>
<dbReference type="InterPro" id="IPR050397">
    <property type="entry name" value="Env_Response_Regulators"/>
</dbReference>
<proteinExistence type="predicted"/>
<dbReference type="EMBL" id="JAEUGD010000058">
    <property type="protein sequence ID" value="MBL6447909.1"/>
    <property type="molecule type" value="Genomic_DNA"/>
</dbReference>
<sequence>MGRHQEILINAVENRVSISPQEKELLSSSFHPLNCKKNECLLKAGQKPQKLYFIVSGFVRCFYIDHDGNEVTTDILSAGELVTSFESFLKDTSSSYSIQCISDCKLLFITKPDYKALYAEISEWAVFCQGVYENYILKMTERVNALQTLSASDRYEKLLKKKAEIALHTPVKHLASYLGIKPQSLSRIRKEIK</sequence>
<dbReference type="RefSeq" id="WP_202857452.1">
    <property type="nucleotide sequence ID" value="NZ_JAEUGD010000058.1"/>
</dbReference>
<dbReference type="GO" id="GO:0003700">
    <property type="term" value="F:DNA-binding transcription factor activity"/>
    <property type="evidence" value="ECO:0007669"/>
    <property type="project" value="TreeGrafter"/>
</dbReference>
<keyword evidence="3" id="KW-1185">Reference proteome</keyword>
<dbReference type="GO" id="GO:0005829">
    <property type="term" value="C:cytosol"/>
    <property type="evidence" value="ECO:0007669"/>
    <property type="project" value="TreeGrafter"/>
</dbReference>
<feature type="domain" description="Cyclic nucleotide-binding" evidence="1">
    <location>
        <begin position="17"/>
        <end position="117"/>
    </location>
</feature>
<organism evidence="2 3">
    <name type="scientific">Fulvivirga marina</name>
    <dbReference type="NCBI Taxonomy" id="2494733"/>
    <lineage>
        <taxon>Bacteria</taxon>
        <taxon>Pseudomonadati</taxon>
        <taxon>Bacteroidota</taxon>
        <taxon>Cytophagia</taxon>
        <taxon>Cytophagales</taxon>
        <taxon>Fulvivirgaceae</taxon>
        <taxon>Fulvivirga</taxon>
    </lineage>
</organism>
<dbReference type="Proteomes" id="UP000614216">
    <property type="component" value="Unassembled WGS sequence"/>
</dbReference>
<dbReference type="Gene3D" id="2.60.120.10">
    <property type="entry name" value="Jelly Rolls"/>
    <property type="match status" value="1"/>
</dbReference>
<dbReference type="InterPro" id="IPR014710">
    <property type="entry name" value="RmlC-like_jellyroll"/>
</dbReference>
<comment type="caution">
    <text evidence="2">The sequence shown here is derived from an EMBL/GenBank/DDBJ whole genome shotgun (WGS) entry which is preliminary data.</text>
</comment>
<dbReference type="InterPro" id="IPR000595">
    <property type="entry name" value="cNMP-bd_dom"/>
</dbReference>
<gene>
    <name evidence="2" type="ORF">JMN32_16455</name>
</gene>
<dbReference type="PANTHER" id="PTHR24567:SF76">
    <property type="entry name" value="CYCLIC NUCLEOTIDE-BINDING DOMAIN PROTEIN"/>
    <property type="match status" value="1"/>
</dbReference>
<dbReference type="Pfam" id="PF00027">
    <property type="entry name" value="cNMP_binding"/>
    <property type="match status" value="1"/>
</dbReference>
<dbReference type="PANTHER" id="PTHR24567">
    <property type="entry name" value="CRP FAMILY TRANSCRIPTIONAL REGULATORY PROTEIN"/>
    <property type="match status" value="1"/>
</dbReference>
<dbReference type="InterPro" id="IPR018490">
    <property type="entry name" value="cNMP-bd_dom_sf"/>
</dbReference>
<dbReference type="SUPFAM" id="SSF51206">
    <property type="entry name" value="cAMP-binding domain-like"/>
    <property type="match status" value="1"/>
</dbReference>
<protein>
    <submittedName>
        <fullName evidence="2">Crp/Fnr family transcriptional regulator</fullName>
    </submittedName>
</protein>
<name>A0A937FXG6_9BACT</name>
<dbReference type="CDD" id="cd00038">
    <property type="entry name" value="CAP_ED"/>
    <property type="match status" value="1"/>
</dbReference>
<evidence type="ECO:0000313" key="3">
    <source>
        <dbReference type="Proteomes" id="UP000614216"/>
    </source>
</evidence>